<feature type="domain" description="J" evidence="2">
    <location>
        <begin position="149"/>
        <end position="225"/>
    </location>
</feature>
<evidence type="ECO:0000313" key="4">
    <source>
        <dbReference type="Proteomes" id="UP000835052"/>
    </source>
</evidence>
<evidence type="ECO:0000313" key="3">
    <source>
        <dbReference type="EMBL" id="CAD6186700.1"/>
    </source>
</evidence>
<dbReference type="AlphaFoldDB" id="A0A8S1H083"/>
<dbReference type="Gene3D" id="1.10.287.110">
    <property type="entry name" value="DnaJ domain"/>
    <property type="match status" value="1"/>
</dbReference>
<proteinExistence type="predicted"/>
<dbReference type="OrthoDB" id="376357at2759"/>
<dbReference type="CDD" id="cd06257">
    <property type="entry name" value="DnaJ"/>
    <property type="match status" value="1"/>
</dbReference>
<dbReference type="InterPro" id="IPR052763">
    <property type="entry name" value="DnaJ_C4"/>
</dbReference>
<dbReference type="PROSITE" id="PS50076">
    <property type="entry name" value="DNAJ_2"/>
    <property type="match status" value="1"/>
</dbReference>
<evidence type="ECO:0000259" key="2">
    <source>
        <dbReference type="PROSITE" id="PS50076"/>
    </source>
</evidence>
<feature type="transmembrane region" description="Helical" evidence="1">
    <location>
        <begin position="287"/>
        <end position="307"/>
    </location>
</feature>
<reference evidence="3" key="1">
    <citation type="submission" date="2020-10" db="EMBL/GenBank/DDBJ databases">
        <authorList>
            <person name="Kikuchi T."/>
        </authorList>
    </citation>
    <scope>NUCLEOTIDE SEQUENCE</scope>
    <source>
        <strain evidence="3">NKZ352</strain>
    </source>
</reference>
<gene>
    <name evidence="3" type="ORF">CAUJ_LOCUS2619</name>
</gene>
<dbReference type="EMBL" id="CAJGYM010000005">
    <property type="protein sequence ID" value="CAD6186700.1"/>
    <property type="molecule type" value="Genomic_DNA"/>
</dbReference>
<dbReference type="PANTHER" id="PTHR44825">
    <property type="match status" value="1"/>
</dbReference>
<protein>
    <recommendedName>
        <fullName evidence="2">J domain-containing protein</fullName>
    </recommendedName>
</protein>
<dbReference type="InterPro" id="IPR036869">
    <property type="entry name" value="J_dom_sf"/>
</dbReference>
<keyword evidence="4" id="KW-1185">Reference proteome</keyword>
<dbReference type="PROSITE" id="PS00636">
    <property type="entry name" value="DNAJ_1"/>
    <property type="match status" value="1"/>
</dbReference>
<feature type="transmembrane region" description="Helical" evidence="1">
    <location>
        <begin position="36"/>
        <end position="59"/>
    </location>
</feature>
<comment type="caution">
    <text evidence="3">The sequence shown here is derived from an EMBL/GenBank/DDBJ whole genome shotgun (WGS) entry which is preliminary data.</text>
</comment>
<feature type="transmembrane region" description="Helical" evidence="1">
    <location>
        <begin position="71"/>
        <end position="87"/>
    </location>
</feature>
<dbReference type="InterPro" id="IPR001623">
    <property type="entry name" value="DnaJ_domain"/>
</dbReference>
<keyword evidence="1" id="KW-1133">Transmembrane helix</keyword>
<accession>A0A8S1H083</accession>
<dbReference type="Proteomes" id="UP000835052">
    <property type="component" value="Unassembled WGS sequence"/>
</dbReference>
<sequence length="316" mass="36150">MDEELEDELLPDGIKESGTVAVCHQNLRRRMVYRRFLYAVLAAQCLVVALVTSVLFMTPGVRAFVQQHQEIFLMCLAAPIASGLIMRKFRRVPFLSIVFHLLHTAALTLFSAGVTAYFDMEVLYLSAFINFFMFSLLSTRPASYIARKNYFEVLGIDRTASKEDIKKAFVEKTNQLHPDSGKSKAFGDSRVGWAAKSQTEQFMLVKEAYDVLRNDEKRKAYESQTFARDGFLMEATSKKFRGSTIVELNAQRNESYMGPNRRGVGSGTHFRDPEEEYFREKRRNRMLLVLFGAAVSLIAANILFVRYQHGRKTRNT</sequence>
<keyword evidence="1" id="KW-0812">Transmembrane</keyword>
<keyword evidence="1" id="KW-0472">Membrane</keyword>
<dbReference type="InterPro" id="IPR018253">
    <property type="entry name" value="DnaJ_domain_CS"/>
</dbReference>
<feature type="transmembrane region" description="Helical" evidence="1">
    <location>
        <begin position="122"/>
        <end position="139"/>
    </location>
</feature>
<dbReference type="SUPFAM" id="SSF46565">
    <property type="entry name" value="Chaperone J-domain"/>
    <property type="match status" value="1"/>
</dbReference>
<name>A0A8S1H083_9PELO</name>
<dbReference type="Pfam" id="PF00226">
    <property type="entry name" value="DnaJ"/>
    <property type="match status" value="1"/>
</dbReference>
<dbReference type="PANTHER" id="PTHR44825:SF1">
    <property type="entry name" value="DNAJ HOMOLOG SUBFAMILY C MEMBER 4"/>
    <property type="match status" value="1"/>
</dbReference>
<organism evidence="3 4">
    <name type="scientific">Caenorhabditis auriculariae</name>
    <dbReference type="NCBI Taxonomy" id="2777116"/>
    <lineage>
        <taxon>Eukaryota</taxon>
        <taxon>Metazoa</taxon>
        <taxon>Ecdysozoa</taxon>
        <taxon>Nematoda</taxon>
        <taxon>Chromadorea</taxon>
        <taxon>Rhabditida</taxon>
        <taxon>Rhabditina</taxon>
        <taxon>Rhabditomorpha</taxon>
        <taxon>Rhabditoidea</taxon>
        <taxon>Rhabditidae</taxon>
        <taxon>Peloderinae</taxon>
        <taxon>Caenorhabditis</taxon>
    </lineage>
</organism>
<dbReference type="PRINTS" id="PR00625">
    <property type="entry name" value="JDOMAIN"/>
</dbReference>
<feature type="transmembrane region" description="Helical" evidence="1">
    <location>
        <begin position="94"/>
        <end position="116"/>
    </location>
</feature>
<evidence type="ECO:0000256" key="1">
    <source>
        <dbReference type="SAM" id="Phobius"/>
    </source>
</evidence>
<dbReference type="SMART" id="SM00271">
    <property type="entry name" value="DnaJ"/>
    <property type="match status" value="1"/>
</dbReference>